<evidence type="ECO:0000313" key="1">
    <source>
        <dbReference type="EMBL" id="MBA0686873.1"/>
    </source>
</evidence>
<dbReference type="EMBL" id="JABFAA010000007">
    <property type="protein sequence ID" value="MBA0686873.1"/>
    <property type="molecule type" value="Genomic_DNA"/>
</dbReference>
<dbReference type="AlphaFoldDB" id="A0A7J8XHY4"/>
<keyword evidence="2" id="KW-1185">Reference proteome</keyword>
<reference evidence="1 2" key="1">
    <citation type="journal article" date="2019" name="Genome Biol. Evol.">
        <title>Insights into the evolution of the New World diploid cottons (Gossypium, subgenus Houzingenia) based on genome sequencing.</title>
        <authorList>
            <person name="Grover C.E."/>
            <person name="Arick M.A. 2nd"/>
            <person name="Thrash A."/>
            <person name="Conover J.L."/>
            <person name="Sanders W.S."/>
            <person name="Peterson D.G."/>
            <person name="Frelichowski J.E."/>
            <person name="Scheffler J.A."/>
            <person name="Scheffler B.E."/>
            <person name="Wendel J.F."/>
        </authorList>
    </citation>
    <scope>NUCLEOTIDE SEQUENCE [LARGE SCALE GENOMIC DNA]</scope>
    <source>
        <strain evidence="1">185</strain>
        <tissue evidence="1">Leaf</tissue>
    </source>
</reference>
<proteinExistence type="predicted"/>
<accession>A0A7J8XHY4</accession>
<name>A0A7J8XHY4_GOSAI</name>
<sequence length="101" mass="11345">MGDKSKIAERIIPVGVWKVPQNPFVKINFDSGFCKEDNRSCFGIIIRNDIGNILCSKTVLHANIPSPFCSRGDSLLLKGFDRSSNGFSKCRSRRRLLVRDS</sequence>
<gene>
    <name evidence="1" type="ORF">Goari_014448</name>
</gene>
<evidence type="ECO:0008006" key="3">
    <source>
        <dbReference type="Google" id="ProtNLM"/>
    </source>
</evidence>
<evidence type="ECO:0000313" key="2">
    <source>
        <dbReference type="Proteomes" id="UP000593577"/>
    </source>
</evidence>
<protein>
    <recommendedName>
        <fullName evidence="3">RNase H type-1 domain-containing protein</fullName>
    </recommendedName>
</protein>
<comment type="caution">
    <text evidence="1">The sequence shown here is derived from an EMBL/GenBank/DDBJ whole genome shotgun (WGS) entry which is preliminary data.</text>
</comment>
<dbReference type="Proteomes" id="UP000593577">
    <property type="component" value="Unassembled WGS sequence"/>
</dbReference>
<organism evidence="1 2">
    <name type="scientific">Gossypium aridum</name>
    <name type="common">American cotton</name>
    <name type="synonym">Erioxylum aridum</name>
    <dbReference type="NCBI Taxonomy" id="34290"/>
    <lineage>
        <taxon>Eukaryota</taxon>
        <taxon>Viridiplantae</taxon>
        <taxon>Streptophyta</taxon>
        <taxon>Embryophyta</taxon>
        <taxon>Tracheophyta</taxon>
        <taxon>Spermatophyta</taxon>
        <taxon>Magnoliopsida</taxon>
        <taxon>eudicotyledons</taxon>
        <taxon>Gunneridae</taxon>
        <taxon>Pentapetalae</taxon>
        <taxon>rosids</taxon>
        <taxon>malvids</taxon>
        <taxon>Malvales</taxon>
        <taxon>Malvaceae</taxon>
        <taxon>Malvoideae</taxon>
        <taxon>Gossypium</taxon>
    </lineage>
</organism>